<evidence type="ECO:0000313" key="1">
    <source>
        <dbReference type="EMBL" id="EGF11466.1"/>
    </source>
</evidence>
<dbReference type="AlphaFoldDB" id="F2BAQ4"/>
<dbReference type="HOGENOM" id="CLU_3170593_0_0_4"/>
<dbReference type="EMBL" id="AFAY01000015">
    <property type="protein sequence ID" value="EGF11466.1"/>
    <property type="molecule type" value="Genomic_DNA"/>
</dbReference>
<protein>
    <submittedName>
        <fullName evidence="1">Uncharacterized protein</fullName>
    </submittedName>
</protein>
<dbReference type="Proteomes" id="UP000004105">
    <property type="component" value="Unassembled WGS sequence"/>
</dbReference>
<name>F2BAQ4_9NEIS</name>
<gene>
    <name evidence="1" type="ORF">HMPREF9123_0808</name>
</gene>
<sequence length="47" mass="5117">MSPQGDARVLCCPNKRPSENRKPHFSDGLLVFPHPETACVACATHPT</sequence>
<reference evidence="1 2" key="1">
    <citation type="submission" date="2011-02" db="EMBL/GenBank/DDBJ databases">
        <authorList>
            <person name="Muzny D."/>
            <person name="Qin X."/>
            <person name="Deng J."/>
            <person name="Jiang H."/>
            <person name="Liu Y."/>
            <person name="Qu J."/>
            <person name="Song X.-Z."/>
            <person name="Zhang L."/>
            <person name="Thornton R."/>
            <person name="Coyle M."/>
            <person name="Francisco L."/>
            <person name="Jackson L."/>
            <person name="Javaid M."/>
            <person name="Korchina V."/>
            <person name="Kovar C."/>
            <person name="Mata R."/>
            <person name="Mathew T."/>
            <person name="Ngo R."/>
            <person name="Nguyen L."/>
            <person name="Nguyen N."/>
            <person name="Okwuonu G."/>
            <person name="Ongeri F."/>
            <person name="Pham C."/>
            <person name="Simmons D."/>
            <person name="Wilczek-Boney K."/>
            <person name="Hale W."/>
            <person name="Jakkamsetti A."/>
            <person name="Pham P."/>
            <person name="Ruth R."/>
            <person name="San Lucas F."/>
            <person name="Warren J."/>
            <person name="Zhang J."/>
            <person name="Zhao Z."/>
            <person name="Zhou C."/>
            <person name="Zhu D."/>
            <person name="Lee S."/>
            <person name="Bess C."/>
            <person name="Blankenburg K."/>
            <person name="Forbes L."/>
            <person name="Fu Q."/>
            <person name="Gubbala S."/>
            <person name="Hirani K."/>
            <person name="Jayaseelan J.C."/>
            <person name="Lara F."/>
            <person name="Munidasa M."/>
            <person name="Palculict T."/>
            <person name="Patil S."/>
            <person name="Pu L.-L."/>
            <person name="Saada N."/>
            <person name="Tang L."/>
            <person name="Weissenberger G."/>
            <person name="Zhu Y."/>
            <person name="Hemphill L."/>
            <person name="Shang Y."/>
            <person name="Youmans B."/>
            <person name="Ayvaz T."/>
            <person name="Ross M."/>
            <person name="Santibanez J."/>
            <person name="Aqrawi P."/>
            <person name="Gross S."/>
            <person name="Joshi V."/>
            <person name="Fowler G."/>
            <person name="Nazareth L."/>
            <person name="Reid J."/>
            <person name="Worley K."/>
            <person name="Petrosino J."/>
            <person name="Highlander S."/>
            <person name="Gibbs R."/>
        </authorList>
    </citation>
    <scope>NUCLEOTIDE SEQUENCE [LARGE SCALE GENOMIC DNA]</scope>
    <source>
        <strain evidence="1 2">ATCC BAA-1200</strain>
    </source>
</reference>
<proteinExistence type="predicted"/>
<evidence type="ECO:0000313" key="2">
    <source>
        <dbReference type="Proteomes" id="UP000004105"/>
    </source>
</evidence>
<accession>F2BAQ4</accession>
<organism evidence="1 2">
    <name type="scientific">Neisseria bacilliformis ATCC BAA-1200</name>
    <dbReference type="NCBI Taxonomy" id="888742"/>
    <lineage>
        <taxon>Bacteria</taxon>
        <taxon>Pseudomonadati</taxon>
        <taxon>Pseudomonadota</taxon>
        <taxon>Betaproteobacteria</taxon>
        <taxon>Neisseriales</taxon>
        <taxon>Neisseriaceae</taxon>
        <taxon>Neisseria</taxon>
    </lineage>
</organism>
<comment type="caution">
    <text evidence="1">The sequence shown here is derived from an EMBL/GenBank/DDBJ whole genome shotgun (WGS) entry which is preliminary data.</text>
</comment>
<keyword evidence="2" id="KW-1185">Reference proteome</keyword>